<dbReference type="STRING" id="1802370.A2Z62_02330"/>
<proteinExistence type="predicted"/>
<accession>A0A1G2PYW5</accession>
<comment type="caution">
    <text evidence="2">The sequence shown here is derived from an EMBL/GenBank/DDBJ whole genome shotgun (WGS) entry which is preliminary data.</text>
</comment>
<feature type="compositionally biased region" description="Basic and acidic residues" evidence="1">
    <location>
        <begin position="1"/>
        <end position="10"/>
    </location>
</feature>
<reference evidence="2 3" key="1">
    <citation type="journal article" date="2016" name="Nat. Commun.">
        <title>Thousands of microbial genomes shed light on interconnected biogeochemical processes in an aquifer system.</title>
        <authorList>
            <person name="Anantharaman K."/>
            <person name="Brown C.T."/>
            <person name="Hug L.A."/>
            <person name="Sharon I."/>
            <person name="Castelle C.J."/>
            <person name="Probst A.J."/>
            <person name="Thomas B.C."/>
            <person name="Singh A."/>
            <person name="Wilkins M.J."/>
            <person name="Karaoz U."/>
            <person name="Brodie E.L."/>
            <person name="Williams K.H."/>
            <person name="Hubbard S.S."/>
            <person name="Banfield J.F."/>
        </authorList>
    </citation>
    <scope>NUCLEOTIDE SEQUENCE [LARGE SCALE GENOMIC DNA]</scope>
</reference>
<gene>
    <name evidence="2" type="ORF">A2Z62_02330</name>
</gene>
<organism evidence="2 3">
    <name type="scientific">Candidatus Terrybacteria bacterium RIFCSPLOWO2_02_42_20</name>
    <dbReference type="NCBI Taxonomy" id="1802370"/>
    <lineage>
        <taxon>Bacteria</taxon>
        <taxon>Candidatus Terryibacteriota</taxon>
    </lineage>
</organism>
<evidence type="ECO:0000313" key="3">
    <source>
        <dbReference type="Proteomes" id="UP000177649"/>
    </source>
</evidence>
<protein>
    <recommendedName>
        <fullName evidence="4">30S ribosomal protein S21</fullName>
    </recommendedName>
</protein>
<evidence type="ECO:0000313" key="2">
    <source>
        <dbReference type="EMBL" id="OHA53510.1"/>
    </source>
</evidence>
<dbReference type="AlphaFoldDB" id="A0A1G2PYW5"/>
<feature type="compositionally biased region" description="Basic residues" evidence="1">
    <location>
        <begin position="33"/>
        <end position="46"/>
    </location>
</feature>
<feature type="region of interest" description="Disordered" evidence="1">
    <location>
        <begin position="1"/>
        <end position="51"/>
    </location>
</feature>
<dbReference type="Proteomes" id="UP000177649">
    <property type="component" value="Unassembled WGS sequence"/>
</dbReference>
<evidence type="ECO:0008006" key="4">
    <source>
        <dbReference type="Google" id="ProtNLM"/>
    </source>
</evidence>
<name>A0A1G2PYW5_9BACT</name>
<evidence type="ECO:0000256" key="1">
    <source>
        <dbReference type="SAM" id="MobiDB-lite"/>
    </source>
</evidence>
<sequence>MIEVKKKDNESTAGLMRRFSQRVKSSGNLPTARRLRFRTRPKSKLKKKEDALKKAAYAKKTDLLRKLGKIE</sequence>
<dbReference type="EMBL" id="MHTA01000033">
    <property type="protein sequence ID" value="OHA53510.1"/>
    <property type="molecule type" value="Genomic_DNA"/>
</dbReference>